<keyword evidence="5" id="KW-1185">Reference proteome</keyword>
<evidence type="ECO:0000256" key="3">
    <source>
        <dbReference type="SAM" id="MobiDB-lite"/>
    </source>
</evidence>
<feature type="region of interest" description="Disordered" evidence="3">
    <location>
        <begin position="45"/>
        <end position="73"/>
    </location>
</feature>
<proteinExistence type="inferred from homology"/>
<sequence>MDALTEEHARHVAEFQDAQAGFKRESGLMQQSPDLQVAVAGYFEEEQDHEEQLQEARRAAEHHRARAAAAKQRYQDSLMGLEALSEQAHRGRRGASPGEPPREGLPAWQCPAGTPRGDVASLGRAGAAGHSAEAAPAPRGTRRRKSCGPSLARHSRDGSRVGSKRACTGEGPGTPSRASTWPHPHAAASCGSSSLPLACFAPAPAAAAAGGAAACAALGGCLRRGGLPEEGPARARRCSFDEEDAEAPPERCRRSRRLQTAVSYGAKP</sequence>
<evidence type="ECO:0000256" key="1">
    <source>
        <dbReference type="ARBA" id="ARBA00007796"/>
    </source>
</evidence>
<feature type="compositionally biased region" description="Low complexity" evidence="3">
    <location>
        <begin position="123"/>
        <end position="137"/>
    </location>
</feature>
<feature type="region of interest" description="Disordered" evidence="3">
    <location>
        <begin position="226"/>
        <end position="268"/>
    </location>
</feature>
<comment type="caution">
    <text evidence="4">The sequence shown here is derived from an EMBL/GenBank/DDBJ whole genome shotgun (WGS) entry which is preliminary data.</text>
</comment>
<dbReference type="Pfam" id="PF05276">
    <property type="entry name" value="SH3BP5"/>
    <property type="match status" value="1"/>
</dbReference>
<feature type="compositionally biased region" description="Basic and acidic residues" evidence="3">
    <location>
        <begin position="50"/>
        <end position="59"/>
    </location>
</feature>
<feature type="region of interest" description="Disordered" evidence="3">
    <location>
        <begin position="87"/>
        <end position="185"/>
    </location>
</feature>
<evidence type="ECO:0000256" key="2">
    <source>
        <dbReference type="ARBA" id="ARBA00023054"/>
    </source>
</evidence>
<evidence type="ECO:0000313" key="5">
    <source>
        <dbReference type="Proteomes" id="UP001189429"/>
    </source>
</evidence>
<comment type="similarity">
    <text evidence="1">Belongs to the SH3BP5 family.</text>
</comment>
<dbReference type="Proteomes" id="UP001189429">
    <property type="component" value="Unassembled WGS sequence"/>
</dbReference>
<dbReference type="InterPro" id="IPR007940">
    <property type="entry name" value="SH3BP5"/>
</dbReference>
<accession>A0ABN9TF09</accession>
<evidence type="ECO:0000313" key="4">
    <source>
        <dbReference type="EMBL" id="CAK0844073.1"/>
    </source>
</evidence>
<keyword evidence="2" id="KW-0175">Coiled coil</keyword>
<reference evidence="4" key="1">
    <citation type="submission" date="2023-10" db="EMBL/GenBank/DDBJ databases">
        <authorList>
            <person name="Chen Y."/>
            <person name="Shah S."/>
            <person name="Dougan E. K."/>
            <person name="Thang M."/>
            <person name="Chan C."/>
        </authorList>
    </citation>
    <scope>NUCLEOTIDE SEQUENCE [LARGE SCALE GENOMIC DNA]</scope>
</reference>
<protein>
    <submittedName>
        <fullName evidence="4">Uncharacterized protein</fullName>
    </submittedName>
</protein>
<organism evidence="4 5">
    <name type="scientific">Prorocentrum cordatum</name>
    <dbReference type="NCBI Taxonomy" id="2364126"/>
    <lineage>
        <taxon>Eukaryota</taxon>
        <taxon>Sar</taxon>
        <taxon>Alveolata</taxon>
        <taxon>Dinophyceae</taxon>
        <taxon>Prorocentrales</taxon>
        <taxon>Prorocentraceae</taxon>
        <taxon>Prorocentrum</taxon>
    </lineage>
</organism>
<dbReference type="EMBL" id="CAUYUJ010014628">
    <property type="protein sequence ID" value="CAK0844073.1"/>
    <property type="molecule type" value="Genomic_DNA"/>
</dbReference>
<gene>
    <name evidence="4" type="ORF">PCOR1329_LOCUS38244</name>
</gene>
<name>A0ABN9TF09_9DINO</name>